<gene>
    <name evidence="2" type="ORF">K8U77_03300</name>
</gene>
<feature type="domain" description="Metallo-beta-lactamase" evidence="1">
    <location>
        <begin position="27"/>
        <end position="220"/>
    </location>
</feature>
<dbReference type="Gene3D" id="3.60.15.10">
    <property type="entry name" value="Ribonuclease Z/Hydroxyacylglutathione hydrolase-like"/>
    <property type="match status" value="1"/>
</dbReference>
<dbReference type="PANTHER" id="PTHR42951">
    <property type="entry name" value="METALLO-BETA-LACTAMASE DOMAIN-CONTAINING"/>
    <property type="match status" value="1"/>
</dbReference>
<reference evidence="2" key="1">
    <citation type="journal article" date="2021" name="PeerJ">
        <title>Extensive microbial diversity within the chicken gut microbiome revealed by metagenomics and culture.</title>
        <authorList>
            <person name="Gilroy R."/>
            <person name="Ravi A."/>
            <person name="Getino M."/>
            <person name="Pursley I."/>
            <person name="Horton D.L."/>
            <person name="Alikhan N.F."/>
            <person name="Baker D."/>
            <person name="Gharbi K."/>
            <person name="Hall N."/>
            <person name="Watson M."/>
            <person name="Adriaenssens E.M."/>
            <person name="Foster-Nyarko E."/>
            <person name="Jarju S."/>
            <person name="Secka A."/>
            <person name="Antonio M."/>
            <person name="Oren A."/>
            <person name="Chaudhuri R.R."/>
            <person name="La Ragione R."/>
            <person name="Hildebrand F."/>
            <person name="Pallen M.J."/>
        </authorList>
    </citation>
    <scope>NUCLEOTIDE SEQUENCE</scope>
    <source>
        <strain evidence="2">ChiGjej6B6-11269</strain>
    </source>
</reference>
<proteinExistence type="predicted"/>
<dbReference type="EMBL" id="DYWI01000049">
    <property type="protein sequence ID" value="HJF65131.1"/>
    <property type="molecule type" value="Genomic_DNA"/>
</dbReference>
<dbReference type="PANTHER" id="PTHR42951:SF4">
    <property type="entry name" value="ACYL-COENZYME A THIOESTERASE MBLAC2"/>
    <property type="match status" value="1"/>
</dbReference>
<name>A0A9D3A124_9ACTN</name>
<dbReference type="Pfam" id="PF00753">
    <property type="entry name" value="Lactamase_B"/>
    <property type="match status" value="1"/>
</dbReference>
<dbReference type="InterPro" id="IPR050855">
    <property type="entry name" value="NDM-1-like"/>
</dbReference>
<evidence type="ECO:0000313" key="2">
    <source>
        <dbReference type="EMBL" id="HJF65131.1"/>
    </source>
</evidence>
<dbReference type="SUPFAM" id="SSF56281">
    <property type="entry name" value="Metallo-hydrolase/oxidoreductase"/>
    <property type="match status" value="1"/>
</dbReference>
<reference evidence="2" key="2">
    <citation type="submission" date="2021-09" db="EMBL/GenBank/DDBJ databases">
        <authorList>
            <person name="Gilroy R."/>
        </authorList>
    </citation>
    <scope>NUCLEOTIDE SEQUENCE</scope>
    <source>
        <strain evidence="2">ChiGjej6B6-11269</strain>
    </source>
</reference>
<dbReference type="Proteomes" id="UP000786989">
    <property type="component" value="Unassembled WGS sequence"/>
</dbReference>
<protein>
    <submittedName>
        <fullName evidence="2">MBL fold metallo-hydrolase</fullName>
    </submittedName>
</protein>
<sequence length="282" mass="31312">MGYDDWYIVSSIDDDTWVISEPHHPECSHFYLLRGINPDGTFDNVLIDTGLGFFSIKPLVESLTSGPVRVLLTHTHWDHIGGLRDYPDFAVHEAERDLRHPPLPLSKRVLRMVATEENAELPEGFDLDAYEAYIAEPKRVLHDGDRIKVGNRTLEAIHTPGHSPGGVCYFEPERGYLFSGDLIYGACLYAQFHTCDLGQYEESVRRIAALEGVGRILPGHDSMDIGVDLPERIAAAFDDLKSKGLFKKGTGRHDYDGFSINLGSPAEKALLAVTGCFDALLS</sequence>
<dbReference type="SMART" id="SM00849">
    <property type="entry name" value="Lactamase_B"/>
    <property type="match status" value="1"/>
</dbReference>
<comment type="caution">
    <text evidence="2">The sequence shown here is derived from an EMBL/GenBank/DDBJ whole genome shotgun (WGS) entry which is preliminary data.</text>
</comment>
<evidence type="ECO:0000259" key="1">
    <source>
        <dbReference type="SMART" id="SM00849"/>
    </source>
</evidence>
<dbReference type="AlphaFoldDB" id="A0A9D3A124"/>
<dbReference type="InterPro" id="IPR001279">
    <property type="entry name" value="Metallo-B-lactamas"/>
</dbReference>
<accession>A0A9D3A124</accession>
<evidence type="ECO:0000313" key="3">
    <source>
        <dbReference type="Proteomes" id="UP000786989"/>
    </source>
</evidence>
<organism evidence="2 3">
    <name type="scientific">Slackia equolifaciens</name>
    <dbReference type="NCBI Taxonomy" id="498718"/>
    <lineage>
        <taxon>Bacteria</taxon>
        <taxon>Bacillati</taxon>
        <taxon>Actinomycetota</taxon>
        <taxon>Coriobacteriia</taxon>
        <taxon>Eggerthellales</taxon>
        <taxon>Eggerthellaceae</taxon>
        <taxon>Slackia</taxon>
    </lineage>
</organism>
<dbReference type="InterPro" id="IPR036866">
    <property type="entry name" value="RibonucZ/Hydroxyglut_hydro"/>
</dbReference>